<dbReference type="OrthoDB" id="6382175at2"/>
<dbReference type="PROSITE" id="PS51257">
    <property type="entry name" value="PROKAR_LIPOPROTEIN"/>
    <property type="match status" value="1"/>
</dbReference>
<dbReference type="Proteomes" id="UP000437862">
    <property type="component" value="Chromosome"/>
</dbReference>
<accession>A0A562PUD4</accession>
<evidence type="ECO:0008006" key="6">
    <source>
        <dbReference type="Google" id="ProtNLM"/>
    </source>
</evidence>
<dbReference type="EMBL" id="VLKW01000004">
    <property type="protein sequence ID" value="TWI47706.1"/>
    <property type="molecule type" value="Genomic_DNA"/>
</dbReference>
<organism evidence="3 4">
    <name type="scientific">Pseudoduganella flava</name>
    <dbReference type="NCBI Taxonomy" id="871742"/>
    <lineage>
        <taxon>Bacteria</taxon>
        <taxon>Pseudomonadati</taxon>
        <taxon>Pseudomonadota</taxon>
        <taxon>Betaproteobacteria</taxon>
        <taxon>Burkholderiales</taxon>
        <taxon>Oxalobacteraceae</taxon>
        <taxon>Telluria group</taxon>
        <taxon>Pseudoduganella</taxon>
    </lineage>
</organism>
<feature type="chain" id="PRO_5044617945" description="Lipoprotein" evidence="1">
    <location>
        <begin position="22"/>
        <end position="253"/>
    </location>
</feature>
<keyword evidence="1" id="KW-0732">Signal</keyword>
<gene>
    <name evidence="2" type="ORF">GO485_08175</name>
    <name evidence="3" type="ORF">IP92_02766</name>
</gene>
<reference evidence="3 4" key="1">
    <citation type="journal article" date="2015" name="Stand. Genomic Sci.">
        <title>Genomic Encyclopedia of Bacterial and Archaeal Type Strains, Phase III: the genomes of soil and plant-associated and newly described type strains.</title>
        <authorList>
            <person name="Whitman W.B."/>
            <person name="Woyke T."/>
            <person name="Klenk H.P."/>
            <person name="Zhou Y."/>
            <person name="Lilburn T.G."/>
            <person name="Beck B.J."/>
            <person name="De Vos P."/>
            <person name="Vandamme P."/>
            <person name="Eisen J.A."/>
            <person name="Garrity G."/>
            <person name="Hugenholtz P."/>
            <person name="Kyrpides N.C."/>
        </authorList>
    </citation>
    <scope>NUCLEOTIDE SEQUENCE [LARGE SCALE GENOMIC DNA]</scope>
    <source>
        <strain evidence="3 4">CGMCC 1.10685</strain>
    </source>
</reference>
<name>A0A562PUD4_9BURK</name>
<evidence type="ECO:0000256" key="1">
    <source>
        <dbReference type="SAM" id="SignalP"/>
    </source>
</evidence>
<evidence type="ECO:0000313" key="4">
    <source>
        <dbReference type="Proteomes" id="UP000315112"/>
    </source>
</evidence>
<protein>
    <recommendedName>
        <fullName evidence="6">Lipoprotein</fullName>
    </recommendedName>
</protein>
<feature type="signal peptide" evidence="1">
    <location>
        <begin position="1"/>
        <end position="21"/>
    </location>
</feature>
<keyword evidence="5" id="KW-1185">Reference proteome</keyword>
<dbReference type="AlphaFoldDB" id="A0A562PUD4"/>
<dbReference type="EMBL" id="CP046904">
    <property type="protein sequence ID" value="QGZ39029.1"/>
    <property type="molecule type" value="Genomic_DNA"/>
</dbReference>
<reference evidence="2 5" key="3">
    <citation type="submission" date="2019-12" db="EMBL/GenBank/DDBJ databases">
        <title>Draft Genome Sequences of Six Type Strains of the Genus Massilia.</title>
        <authorList>
            <person name="Miess H."/>
            <person name="Frediansyah A."/>
            <person name="Goeker M."/>
            <person name="Gross H."/>
        </authorList>
    </citation>
    <scope>NUCLEOTIDE SEQUENCE [LARGE SCALE GENOMIC DNA]</scope>
    <source>
        <strain evidence="2 5">DSM 26639</strain>
    </source>
</reference>
<dbReference type="Proteomes" id="UP000315112">
    <property type="component" value="Unassembled WGS sequence"/>
</dbReference>
<dbReference type="RefSeq" id="WP_145875723.1">
    <property type="nucleotide sequence ID" value="NZ_CP046904.1"/>
</dbReference>
<proteinExistence type="predicted"/>
<reference evidence="3" key="2">
    <citation type="submission" date="2019-07" db="EMBL/GenBank/DDBJ databases">
        <authorList>
            <person name="Whitman W."/>
            <person name="Huntemann M."/>
            <person name="Clum A."/>
            <person name="Pillay M."/>
            <person name="Palaniappan K."/>
            <person name="Varghese N."/>
            <person name="Mikhailova N."/>
            <person name="Stamatis D."/>
            <person name="Reddy T."/>
            <person name="Daum C."/>
            <person name="Shapiro N."/>
            <person name="Ivanova N."/>
            <person name="Kyrpides N."/>
            <person name="Woyke T."/>
        </authorList>
    </citation>
    <scope>NUCLEOTIDE SEQUENCE</scope>
    <source>
        <strain evidence="3">CGMCC 1.10685</strain>
    </source>
</reference>
<sequence length="253" mass="26155">MIRTWKAALSVATLALLSACGGGDDDPAGTSTGSTPTATSVVLSQDFNQGADGWSGEASDYTTATAPTEVAIELRSTEALGTGYKGTKAYYVGGTNRSDDLLLYVKKQFTGFVANTEYTFYVYTLNLLTDAPSGCSGVGGAPGESVYVIAAASATEPKAVNTNGDVRLNIDHGNQGTAGATSLVLGNVANGLPCDGTRKYASKLLRNTTGVKVKTDGEGKLWVLFGIDSGFEANSAVYLQNLTIQFVPVTTTT</sequence>
<evidence type="ECO:0000313" key="2">
    <source>
        <dbReference type="EMBL" id="QGZ39029.1"/>
    </source>
</evidence>
<evidence type="ECO:0000313" key="5">
    <source>
        <dbReference type="Proteomes" id="UP000437862"/>
    </source>
</evidence>
<evidence type="ECO:0000313" key="3">
    <source>
        <dbReference type="EMBL" id="TWI47706.1"/>
    </source>
</evidence>